<reference evidence="2 3" key="1">
    <citation type="submission" date="2016-10" db="EMBL/GenBank/DDBJ databases">
        <authorList>
            <person name="de Groot N.N."/>
        </authorList>
    </citation>
    <scope>NUCLEOTIDE SEQUENCE [LARGE SCALE GENOMIC DNA]</scope>
    <source>
        <strain evidence="2 3">CGMCC 1.9109</strain>
    </source>
</reference>
<accession>A0A1G6ZY54</accession>
<name>A0A1G6ZY54_9PROT</name>
<dbReference type="STRING" id="637679.GCA_001550055_01851"/>
<feature type="signal peptide" evidence="1">
    <location>
        <begin position="1"/>
        <end position="23"/>
    </location>
</feature>
<organism evidence="2 3">
    <name type="scientific">Kordiimonas lacus</name>
    <dbReference type="NCBI Taxonomy" id="637679"/>
    <lineage>
        <taxon>Bacteria</taxon>
        <taxon>Pseudomonadati</taxon>
        <taxon>Pseudomonadota</taxon>
        <taxon>Alphaproteobacteria</taxon>
        <taxon>Kordiimonadales</taxon>
        <taxon>Kordiimonadaceae</taxon>
        <taxon>Kordiimonas</taxon>
    </lineage>
</organism>
<protein>
    <submittedName>
        <fullName evidence="2">Uncharacterized protein</fullName>
    </submittedName>
</protein>
<evidence type="ECO:0000313" key="2">
    <source>
        <dbReference type="EMBL" id="SDE07450.1"/>
    </source>
</evidence>
<keyword evidence="1" id="KW-0732">Signal</keyword>
<gene>
    <name evidence="2" type="ORF">SAMN04488071_2005</name>
</gene>
<dbReference type="RefSeq" id="WP_068304159.1">
    <property type="nucleotide sequence ID" value="NZ_FNAK01000004.1"/>
</dbReference>
<dbReference type="Proteomes" id="UP000183685">
    <property type="component" value="Unassembled WGS sequence"/>
</dbReference>
<feature type="chain" id="PRO_5010353675" evidence="1">
    <location>
        <begin position="24"/>
        <end position="141"/>
    </location>
</feature>
<dbReference type="OrthoDB" id="7429205at2"/>
<evidence type="ECO:0000256" key="1">
    <source>
        <dbReference type="SAM" id="SignalP"/>
    </source>
</evidence>
<evidence type="ECO:0000313" key="3">
    <source>
        <dbReference type="Proteomes" id="UP000183685"/>
    </source>
</evidence>
<dbReference type="EMBL" id="FNAK01000004">
    <property type="protein sequence ID" value="SDE07450.1"/>
    <property type="molecule type" value="Genomic_DNA"/>
</dbReference>
<sequence>MTRLFYLLGFAVAGTLWGMPAGAQSLSSGDYEQCSVYSPDGEYVGLSTECLERNRARIRHYQDIGSGNPSYSARPAIPAGQRFRPIPPIQSCPLWANAGQGYPSTVSTGPHGQFFTYFGTFDSMVNGRRCKAEIHFTPRYN</sequence>
<keyword evidence="3" id="KW-1185">Reference proteome</keyword>
<proteinExistence type="predicted"/>
<dbReference type="AlphaFoldDB" id="A0A1G6ZY54"/>